<dbReference type="GO" id="GO:0003917">
    <property type="term" value="F:DNA topoisomerase type I (single strand cut, ATP-independent) activity"/>
    <property type="evidence" value="ECO:0007669"/>
    <property type="project" value="UniProtKB-EC"/>
</dbReference>
<dbReference type="GO" id="GO:0006310">
    <property type="term" value="P:DNA recombination"/>
    <property type="evidence" value="ECO:0007669"/>
    <property type="project" value="TreeGrafter"/>
</dbReference>
<dbReference type="EC" id="5.6.2.1" evidence="2"/>
<protein>
    <recommendedName>
        <fullName evidence="2">DNA topoisomerase</fullName>
        <ecNumber evidence="2">5.6.2.1</ecNumber>
    </recommendedName>
</protein>
<organism evidence="4">
    <name type="scientific">Oppiella nova</name>
    <dbReference type="NCBI Taxonomy" id="334625"/>
    <lineage>
        <taxon>Eukaryota</taxon>
        <taxon>Metazoa</taxon>
        <taxon>Ecdysozoa</taxon>
        <taxon>Arthropoda</taxon>
        <taxon>Chelicerata</taxon>
        <taxon>Arachnida</taxon>
        <taxon>Acari</taxon>
        <taxon>Acariformes</taxon>
        <taxon>Sarcoptiformes</taxon>
        <taxon>Oribatida</taxon>
        <taxon>Brachypylina</taxon>
        <taxon>Oppioidea</taxon>
        <taxon>Oppiidae</taxon>
        <taxon>Oppiella</taxon>
    </lineage>
</organism>
<comment type="similarity">
    <text evidence="2">Belongs to the type IA topoisomerase family.</text>
</comment>
<gene>
    <name evidence="4" type="ORF">ONB1V03_LOCUS23661</name>
</gene>
<keyword evidence="5" id="KW-1185">Reference proteome</keyword>
<dbReference type="InterPro" id="IPR000380">
    <property type="entry name" value="Topo_IA"/>
</dbReference>
<comment type="function">
    <text evidence="2">Introduces a single-strand break via transesterification at a target site in duplex DNA. Releases the supercoiling and torsional tension of DNA introduced during the DNA replication and transcription by transiently cleaving and rejoining one strand of the DNA duplex. The scissile phosphodiester is attacked by the catalytic tyrosine of the enzyme, resulting in the formation of a DNA-(5'-phosphotyrosyl)-enzyme intermediate and the expulsion of a 3'-OH DNA strand.</text>
</comment>
<dbReference type="GO" id="GO:0003677">
    <property type="term" value="F:DNA binding"/>
    <property type="evidence" value="ECO:0007669"/>
    <property type="project" value="UniProtKB-KW"/>
</dbReference>
<dbReference type="Gene3D" id="1.10.460.10">
    <property type="entry name" value="Topoisomerase I, domain 2"/>
    <property type="match status" value="1"/>
</dbReference>
<dbReference type="EMBL" id="OC976629">
    <property type="protein sequence ID" value="CAD7668792.1"/>
    <property type="molecule type" value="Genomic_DNA"/>
</dbReference>
<name>A0A7R9MVC0_9ACAR</name>
<dbReference type="EMBL" id="CAJPVJ010061804">
    <property type="protein sequence ID" value="CAG2184241.1"/>
    <property type="molecule type" value="Genomic_DNA"/>
</dbReference>
<evidence type="ECO:0000256" key="1">
    <source>
        <dbReference type="ARBA" id="ARBA00023235"/>
    </source>
</evidence>
<proteinExistence type="inferred from homology"/>
<comment type="catalytic activity">
    <reaction evidence="2">
        <text>ATP-independent breakage of single-stranded DNA, followed by passage and rejoining.</text>
        <dbReference type="EC" id="5.6.2.1"/>
    </reaction>
</comment>
<dbReference type="GO" id="GO:0006281">
    <property type="term" value="P:DNA repair"/>
    <property type="evidence" value="ECO:0007669"/>
    <property type="project" value="TreeGrafter"/>
</dbReference>
<dbReference type="OrthoDB" id="430051at2759"/>
<keyword evidence="2" id="KW-0238">DNA-binding</keyword>
<reference evidence="4" key="1">
    <citation type="submission" date="2020-11" db="EMBL/GenBank/DDBJ databases">
        <authorList>
            <person name="Tran Van P."/>
        </authorList>
    </citation>
    <scope>NUCLEOTIDE SEQUENCE</scope>
</reference>
<dbReference type="Proteomes" id="UP000728032">
    <property type="component" value="Unassembled WGS sequence"/>
</dbReference>
<dbReference type="InterPro" id="IPR023405">
    <property type="entry name" value="Topo_IA_core_domain"/>
</dbReference>
<dbReference type="InterPro" id="IPR013824">
    <property type="entry name" value="Topo_IA_cen_sub1"/>
</dbReference>
<keyword evidence="1 2" id="KW-0413">Isomerase</keyword>
<dbReference type="PANTHER" id="PTHR11390">
    <property type="entry name" value="PROKARYOTIC DNA TOPOISOMERASE"/>
    <property type="match status" value="1"/>
</dbReference>
<dbReference type="PROSITE" id="PS52039">
    <property type="entry name" value="TOPO_IA_2"/>
    <property type="match status" value="1"/>
</dbReference>
<dbReference type="AlphaFoldDB" id="A0A7R9MVC0"/>
<dbReference type="GO" id="GO:0005634">
    <property type="term" value="C:nucleus"/>
    <property type="evidence" value="ECO:0007669"/>
    <property type="project" value="TreeGrafter"/>
</dbReference>
<sequence length="102" mass="11621">MNISFRNPQTVFRAKFSAITDKDIKSAMNSLILPNELESLSVDARQELDLRIGCAFTRFQTRFFHGKYGDLDSSLISFGPCQTPTLGFCVDRHDKIQTFKPE</sequence>
<evidence type="ECO:0000256" key="2">
    <source>
        <dbReference type="RuleBase" id="RU362092"/>
    </source>
</evidence>
<dbReference type="InterPro" id="IPR003601">
    <property type="entry name" value="Topo_IA_2"/>
</dbReference>
<evidence type="ECO:0000313" key="5">
    <source>
        <dbReference type="Proteomes" id="UP000728032"/>
    </source>
</evidence>
<evidence type="ECO:0000259" key="3">
    <source>
        <dbReference type="PROSITE" id="PS52039"/>
    </source>
</evidence>
<dbReference type="Pfam" id="PF01131">
    <property type="entry name" value="Topoisom_bac"/>
    <property type="match status" value="1"/>
</dbReference>
<evidence type="ECO:0000313" key="4">
    <source>
        <dbReference type="EMBL" id="CAD7668792.1"/>
    </source>
</evidence>
<feature type="domain" description="Topo IA-type catalytic" evidence="3">
    <location>
        <begin position="35"/>
        <end position="102"/>
    </location>
</feature>
<keyword evidence="2" id="KW-0799">Topoisomerase</keyword>
<dbReference type="SUPFAM" id="SSF56712">
    <property type="entry name" value="Prokaryotic type I DNA topoisomerase"/>
    <property type="match status" value="1"/>
</dbReference>
<dbReference type="GO" id="GO:0006265">
    <property type="term" value="P:DNA topological change"/>
    <property type="evidence" value="ECO:0007669"/>
    <property type="project" value="InterPro"/>
</dbReference>
<dbReference type="PANTHER" id="PTHR11390:SF20">
    <property type="entry name" value="DNA TOPOISOMERASE 3-BETA-1"/>
    <property type="match status" value="1"/>
</dbReference>
<accession>A0A7R9MVC0</accession>
<dbReference type="SMART" id="SM00436">
    <property type="entry name" value="TOP1Bc"/>
    <property type="match status" value="1"/>
</dbReference>
<feature type="non-terminal residue" evidence="4">
    <location>
        <position position="1"/>
    </location>
</feature>
<dbReference type="InterPro" id="IPR013497">
    <property type="entry name" value="Topo_IA_cen"/>
</dbReference>